<protein>
    <recommendedName>
        <fullName evidence="3">DUF2642 domain-containing protein</fullName>
    </recommendedName>
</protein>
<organism evidence="1 2">
    <name type="scientific">Corallococcus terminator</name>
    <dbReference type="NCBI Taxonomy" id="2316733"/>
    <lineage>
        <taxon>Bacteria</taxon>
        <taxon>Pseudomonadati</taxon>
        <taxon>Myxococcota</taxon>
        <taxon>Myxococcia</taxon>
        <taxon>Myxococcales</taxon>
        <taxon>Cystobacterineae</taxon>
        <taxon>Myxococcaceae</taxon>
        <taxon>Corallococcus</taxon>
    </lineage>
</organism>
<evidence type="ECO:0000313" key="1">
    <source>
        <dbReference type="EMBL" id="RKG93203.1"/>
    </source>
</evidence>
<evidence type="ECO:0000313" key="2">
    <source>
        <dbReference type="Proteomes" id="UP000268094"/>
    </source>
</evidence>
<accession>A0A3A8JUB5</accession>
<comment type="caution">
    <text evidence="1">The sequence shown here is derived from an EMBL/GenBank/DDBJ whole genome shotgun (WGS) entry which is preliminary data.</text>
</comment>
<gene>
    <name evidence="1" type="ORF">D7V88_03450</name>
</gene>
<dbReference type="AlphaFoldDB" id="A0A3A8JUB5"/>
<dbReference type="RefSeq" id="WP_120539152.1">
    <property type="nucleotide sequence ID" value="NZ_RAVZ01000012.1"/>
</dbReference>
<name>A0A3A8JUB5_9BACT</name>
<evidence type="ECO:0008006" key="3">
    <source>
        <dbReference type="Google" id="ProtNLM"/>
    </source>
</evidence>
<dbReference type="Proteomes" id="UP000268094">
    <property type="component" value="Unassembled WGS sequence"/>
</dbReference>
<dbReference type="OrthoDB" id="5195100at2"/>
<sequence length="69" mass="7673">MRKLLEARMGQRCYLFTTLGQVYVGLVVELIDDVVHLTGPDGTTPVFINLSDVSGVRQYDEDNDLGTAR</sequence>
<proteinExistence type="predicted"/>
<dbReference type="EMBL" id="RAVZ01000012">
    <property type="protein sequence ID" value="RKG93203.1"/>
    <property type="molecule type" value="Genomic_DNA"/>
</dbReference>
<keyword evidence="2" id="KW-1185">Reference proteome</keyword>
<reference evidence="2" key="1">
    <citation type="submission" date="2018-09" db="EMBL/GenBank/DDBJ databases">
        <authorList>
            <person name="Livingstone P.G."/>
            <person name="Whitworth D.E."/>
        </authorList>
    </citation>
    <scope>NUCLEOTIDE SEQUENCE [LARGE SCALE GENOMIC DNA]</scope>
    <source>
        <strain evidence="2">CA054A</strain>
    </source>
</reference>